<feature type="compositionally biased region" description="Basic and acidic residues" evidence="1">
    <location>
        <begin position="1"/>
        <end position="11"/>
    </location>
</feature>
<comment type="caution">
    <text evidence="2">The sequence shown here is derived from an EMBL/GenBank/DDBJ whole genome shotgun (WGS) entry which is preliminary data.</text>
</comment>
<name>K0SN88_THAOC</name>
<evidence type="ECO:0000313" key="3">
    <source>
        <dbReference type="Proteomes" id="UP000266841"/>
    </source>
</evidence>
<reference evidence="2 3" key="1">
    <citation type="journal article" date="2012" name="Genome Biol.">
        <title>Genome and low-iron response of an oceanic diatom adapted to chronic iron limitation.</title>
        <authorList>
            <person name="Lommer M."/>
            <person name="Specht M."/>
            <person name="Roy A.S."/>
            <person name="Kraemer L."/>
            <person name="Andreson R."/>
            <person name="Gutowska M.A."/>
            <person name="Wolf J."/>
            <person name="Bergner S.V."/>
            <person name="Schilhabel M.B."/>
            <person name="Klostermeier U.C."/>
            <person name="Beiko R.G."/>
            <person name="Rosenstiel P."/>
            <person name="Hippler M."/>
            <person name="Laroche J."/>
        </authorList>
    </citation>
    <scope>NUCLEOTIDE SEQUENCE [LARGE SCALE GENOMIC DNA]</scope>
    <source>
        <strain evidence="2 3">CCMP1005</strain>
    </source>
</reference>
<sequence length="130" mass="14548">MEQEEARERAIKNGGARRARAIESDHGPMDEQEEYYGKYLLSPDVIGEAMDIDGLMASPLGHQFEARPRKDIKAKLDRLTSLNRDYTAPPTEVYAIANGFVSQSLGIWHLLKEVKYEEGGEIVTVDVPEG</sequence>
<evidence type="ECO:0000256" key="1">
    <source>
        <dbReference type="SAM" id="MobiDB-lite"/>
    </source>
</evidence>
<evidence type="ECO:0000313" key="2">
    <source>
        <dbReference type="EMBL" id="EJK67683.1"/>
    </source>
</evidence>
<organism evidence="2 3">
    <name type="scientific">Thalassiosira oceanica</name>
    <name type="common">Marine diatom</name>
    <dbReference type="NCBI Taxonomy" id="159749"/>
    <lineage>
        <taxon>Eukaryota</taxon>
        <taxon>Sar</taxon>
        <taxon>Stramenopiles</taxon>
        <taxon>Ochrophyta</taxon>
        <taxon>Bacillariophyta</taxon>
        <taxon>Coscinodiscophyceae</taxon>
        <taxon>Thalassiosirophycidae</taxon>
        <taxon>Thalassiosirales</taxon>
        <taxon>Thalassiosiraceae</taxon>
        <taxon>Thalassiosira</taxon>
    </lineage>
</organism>
<feature type="compositionally biased region" description="Basic and acidic residues" evidence="1">
    <location>
        <begin position="20"/>
        <end position="29"/>
    </location>
</feature>
<dbReference type="AlphaFoldDB" id="K0SN88"/>
<protein>
    <submittedName>
        <fullName evidence="2">Uncharacterized protein</fullName>
    </submittedName>
</protein>
<feature type="region of interest" description="Disordered" evidence="1">
    <location>
        <begin position="1"/>
        <end position="30"/>
    </location>
</feature>
<gene>
    <name evidence="2" type="ORF">THAOC_11253</name>
</gene>
<proteinExistence type="predicted"/>
<dbReference type="Proteomes" id="UP000266841">
    <property type="component" value="Unassembled WGS sequence"/>
</dbReference>
<accession>K0SN88</accession>
<keyword evidence="3" id="KW-1185">Reference proteome</keyword>
<dbReference type="EMBL" id="AGNL01012793">
    <property type="protein sequence ID" value="EJK67683.1"/>
    <property type="molecule type" value="Genomic_DNA"/>
</dbReference>